<comment type="subcellular location">
    <subcellularLocation>
        <location evidence="1">Cell membrane</location>
        <topology evidence="1">Multi-pass membrane protein</topology>
    </subcellularLocation>
</comment>
<dbReference type="GO" id="GO:0005886">
    <property type="term" value="C:plasma membrane"/>
    <property type="evidence" value="ECO:0007669"/>
    <property type="project" value="UniProtKB-SubCell"/>
</dbReference>
<dbReference type="PROSITE" id="PS50850">
    <property type="entry name" value="MFS"/>
    <property type="match status" value="1"/>
</dbReference>
<proteinExistence type="predicted"/>
<feature type="transmembrane region" description="Helical" evidence="6">
    <location>
        <begin position="66"/>
        <end position="86"/>
    </location>
</feature>
<dbReference type="InterPro" id="IPR020846">
    <property type="entry name" value="MFS_dom"/>
</dbReference>
<name>A0A927MY15_9ACTN</name>
<protein>
    <submittedName>
        <fullName evidence="8">MFS family permease</fullName>
    </submittedName>
</protein>
<dbReference type="RefSeq" id="WP_192752192.1">
    <property type="nucleotide sequence ID" value="NZ_BAABJL010000134.1"/>
</dbReference>
<dbReference type="Proteomes" id="UP000638648">
    <property type="component" value="Unassembled WGS sequence"/>
</dbReference>
<keyword evidence="3 6" id="KW-0812">Transmembrane</keyword>
<evidence type="ECO:0000256" key="4">
    <source>
        <dbReference type="ARBA" id="ARBA00022989"/>
    </source>
</evidence>
<feature type="transmembrane region" description="Helical" evidence="6">
    <location>
        <begin position="98"/>
        <end position="114"/>
    </location>
</feature>
<feature type="transmembrane region" description="Helical" evidence="6">
    <location>
        <begin position="369"/>
        <end position="387"/>
    </location>
</feature>
<feature type="transmembrane region" description="Helical" evidence="6">
    <location>
        <begin position="269"/>
        <end position="297"/>
    </location>
</feature>
<keyword evidence="2" id="KW-0813">Transport</keyword>
<comment type="caution">
    <text evidence="8">The sequence shown here is derived from an EMBL/GenBank/DDBJ whole genome shotgun (WGS) entry which is preliminary data.</text>
</comment>
<reference evidence="8" key="1">
    <citation type="submission" date="2020-10" db="EMBL/GenBank/DDBJ databases">
        <title>Sequencing the genomes of 1000 actinobacteria strains.</title>
        <authorList>
            <person name="Klenk H.-P."/>
        </authorList>
    </citation>
    <scope>NUCLEOTIDE SEQUENCE</scope>
    <source>
        <strain evidence="8">DSM 45354</strain>
    </source>
</reference>
<feature type="transmembrane region" description="Helical" evidence="6">
    <location>
        <begin position="317"/>
        <end position="334"/>
    </location>
</feature>
<feature type="transmembrane region" description="Helical" evidence="6">
    <location>
        <begin position="408"/>
        <end position="431"/>
    </location>
</feature>
<accession>A0A927MY15</accession>
<feature type="transmembrane region" description="Helical" evidence="6">
    <location>
        <begin position="185"/>
        <end position="202"/>
    </location>
</feature>
<evidence type="ECO:0000256" key="2">
    <source>
        <dbReference type="ARBA" id="ARBA00022448"/>
    </source>
</evidence>
<feature type="transmembrane region" description="Helical" evidence="6">
    <location>
        <begin position="153"/>
        <end position="179"/>
    </location>
</feature>
<feature type="transmembrane region" description="Helical" evidence="6">
    <location>
        <begin position="437"/>
        <end position="458"/>
    </location>
</feature>
<feature type="transmembrane region" description="Helical" evidence="6">
    <location>
        <begin position="120"/>
        <end position="141"/>
    </location>
</feature>
<sequence length="485" mass="51695">MATETVQRDGQPLGTALDNARMSPLHVRFWLLAGLGILLDGFDFFIIGVALPMISRDLGASAAEKGLISAAAIVGAVFGAGLLGPLGDRIGRSRIFRVDLWLFVAFSVLCVFAWDVWSLIAFRFMLGVAIGLDYPIAASYLAEILPSRKRGRWMVGGFSLQAAGIVLGALVGVVVLNLLPAIGSWRLMVGFGVVPALVILWLRRNVPESPRWLAQNGREREAREVAEKLCGYPVYVSDTDRRRQEKPPEGLKAFVQPALFRRRMLRRTIFTAGPWFLLDIATYGVGIFTPTLLAALALAGSDATFIADDIASTEGTALLDLFLVVGFLLAILLVDRVGRIPLQLVGFAMMAVALCVLGVADGLPGGGEAHIPLVVVGFIIFNTFMNMGPNSTTFALPAEVFPSEIRAAGHGFAAGMGKLGAALGTFLFPILLDAVGASALLFAIAGTSALAFVITYVLRIEPRGRSLDEVSGHEVAALAPRVTPP</sequence>
<dbReference type="PROSITE" id="PS00217">
    <property type="entry name" value="SUGAR_TRANSPORT_2"/>
    <property type="match status" value="1"/>
</dbReference>
<dbReference type="AlphaFoldDB" id="A0A927MY15"/>
<keyword evidence="4 6" id="KW-1133">Transmembrane helix</keyword>
<evidence type="ECO:0000256" key="1">
    <source>
        <dbReference type="ARBA" id="ARBA00004651"/>
    </source>
</evidence>
<evidence type="ECO:0000313" key="9">
    <source>
        <dbReference type="Proteomes" id="UP000638648"/>
    </source>
</evidence>
<feature type="transmembrane region" description="Helical" evidence="6">
    <location>
        <begin position="341"/>
        <end position="363"/>
    </location>
</feature>
<evidence type="ECO:0000256" key="6">
    <source>
        <dbReference type="SAM" id="Phobius"/>
    </source>
</evidence>
<dbReference type="PANTHER" id="PTHR23511">
    <property type="entry name" value="SYNAPTIC VESICLE GLYCOPROTEIN 2"/>
    <property type="match status" value="1"/>
</dbReference>
<gene>
    <name evidence="8" type="ORF">HEB94_005262</name>
</gene>
<feature type="transmembrane region" description="Helical" evidence="6">
    <location>
        <begin position="29"/>
        <end position="54"/>
    </location>
</feature>
<dbReference type="SUPFAM" id="SSF103473">
    <property type="entry name" value="MFS general substrate transporter"/>
    <property type="match status" value="1"/>
</dbReference>
<organism evidence="8 9">
    <name type="scientific">Actinopolymorpha pittospori</name>
    <dbReference type="NCBI Taxonomy" id="648752"/>
    <lineage>
        <taxon>Bacteria</taxon>
        <taxon>Bacillati</taxon>
        <taxon>Actinomycetota</taxon>
        <taxon>Actinomycetes</taxon>
        <taxon>Propionibacteriales</taxon>
        <taxon>Actinopolymorphaceae</taxon>
        <taxon>Actinopolymorpha</taxon>
    </lineage>
</organism>
<feature type="domain" description="Major facilitator superfamily (MFS) profile" evidence="7">
    <location>
        <begin position="29"/>
        <end position="463"/>
    </location>
</feature>
<dbReference type="PANTHER" id="PTHR23511:SF34">
    <property type="entry name" value="SYNAPTIC VESICLE GLYCOPROTEIN 2"/>
    <property type="match status" value="1"/>
</dbReference>
<dbReference type="InterPro" id="IPR005828">
    <property type="entry name" value="MFS_sugar_transport-like"/>
</dbReference>
<dbReference type="InterPro" id="IPR005829">
    <property type="entry name" value="Sugar_transporter_CS"/>
</dbReference>
<dbReference type="Gene3D" id="1.20.1250.20">
    <property type="entry name" value="MFS general substrate transporter like domains"/>
    <property type="match status" value="1"/>
</dbReference>
<evidence type="ECO:0000259" key="7">
    <source>
        <dbReference type="PROSITE" id="PS50850"/>
    </source>
</evidence>
<dbReference type="EMBL" id="JADBEM010000001">
    <property type="protein sequence ID" value="MBE1608414.1"/>
    <property type="molecule type" value="Genomic_DNA"/>
</dbReference>
<evidence type="ECO:0000256" key="5">
    <source>
        <dbReference type="ARBA" id="ARBA00023136"/>
    </source>
</evidence>
<dbReference type="InterPro" id="IPR036259">
    <property type="entry name" value="MFS_trans_sf"/>
</dbReference>
<dbReference type="Pfam" id="PF00083">
    <property type="entry name" value="Sugar_tr"/>
    <property type="match status" value="1"/>
</dbReference>
<evidence type="ECO:0000313" key="8">
    <source>
        <dbReference type="EMBL" id="MBE1608414.1"/>
    </source>
</evidence>
<keyword evidence="5 6" id="KW-0472">Membrane</keyword>
<keyword evidence="9" id="KW-1185">Reference proteome</keyword>
<dbReference type="GO" id="GO:0022857">
    <property type="term" value="F:transmembrane transporter activity"/>
    <property type="evidence" value="ECO:0007669"/>
    <property type="project" value="InterPro"/>
</dbReference>
<evidence type="ECO:0000256" key="3">
    <source>
        <dbReference type="ARBA" id="ARBA00022692"/>
    </source>
</evidence>